<dbReference type="InterPro" id="IPR023796">
    <property type="entry name" value="Serpin_dom"/>
</dbReference>
<keyword evidence="2" id="KW-0646">Protease inhibitor</keyword>
<keyword evidence="5" id="KW-1133">Transmembrane helix</keyword>
<gene>
    <name evidence="8" type="primary">LOC106472263</name>
</gene>
<dbReference type="RefSeq" id="XP_013788344.1">
    <property type="nucleotide sequence ID" value="XM_013932890.1"/>
</dbReference>
<dbReference type="GeneID" id="106472263"/>
<dbReference type="CDD" id="cd00172">
    <property type="entry name" value="serpin"/>
    <property type="match status" value="1"/>
</dbReference>
<organism evidence="7 8">
    <name type="scientific">Limulus polyphemus</name>
    <name type="common">Atlantic horseshoe crab</name>
    <dbReference type="NCBI Taxonomy" id="6850"/>
    <lineage>
        <taxon>Eukaryota</taxon>
        <taxon>Metazoa</taxon>
        <taxon>Ecdysozoa</taxon>
        <taxon>Arthropoda</taxon>
        <taxon>Chelicerata</taxon>
        <taxon>Merostomata</taxon>
        <taxon>Xiphosura</taxon>
        <taxon>Limulidae</taxon>
        <taxon>Limulus</taxon>
    </lineage>
</organism>
<evidence type="ECO:0000313" key="8">
    <source>
        <dbReference type="RefSeq" id="XP_013788344.1"/>
    </source>
</evidence>
<dbReference type="PROSITE" id="PS00284">
    <property type="entry name" value="SERPIN"/>
    <property type="match status" value="1"/>
</dbReference>
<dbReference type="Gene3D" id="3.30.497.10">
    <property type="entry name" value="Antithrombin, subunit I, domain 2"/>
    <property type="match status" value="1"/>
</dbReference>
<dbReference type="SMART" id="SM00093">
    <property type="entry name" value="SERPIN"/>
    <property type="match status" value="1"/>
</dbReference>
<dbReference type="InterPro" id="IPR042185">
    <property type="entry name" value="Serpin_sf_2"/>
</dbReference>
<evidence type="ECO:0000256" key="4">
    <source>
        <dbReference type="RuleBase" id="RU000411"/>
    </source>
</evidence>
<keyword evidence="7" id="KW-1185">Reference proteome</keyword>
<evidence type="ECO:0000313" key="7">
    <source>
        <dbReference type="Proteomes" id="UP000694941"/>
    </source>
</evidence>
<dbReference type="InterPro" id="IPR042178">
    <property type="entry name" value="Serpin_sf_1"/>
</dbReference>
<keyword evidence="5" id="KW-0472">Membrane</keyword>
<dbReference type="SUPFAM" id="SSF56574">
    <property type="entry name" value="Serpins"/>
    <property type="match status" value="1"/>
</dbReference>
<comment type="similarity">
    <text evidence="1 4">Belongs to the serpin family.</text>
</comment>
<dbReference type="Proteomes" id="UP000694941">
    <property type="component" value="Unplaced"/>
</dbReference>
<protein>
    <submittedName>
        <fullName evidence="8">Leukocyte elastase inhibitor-like</fullName>
    </submittedName>
</protein>
<feature type="domain" description="Serpin" evidence="6">
    <location>
        <begin position="86"/>
        <end position="453"/>
    </location>
</feature>
<dbReference type="PANTHER" id="PTHR11461:SF211">
    <property type="entry name" value="GH10112P-RELATED"/>
    <property type="match status" value="1"/>
</dbReference>
<dbReference type="Pfam" id="PF00079">
    <property type="entry name" value="Serpin"/>
    <property type="match status" value="1"/>
</dbReference>
<dbReference type="InterPro" id="IPR000215">
    <property type="entry name" value="Serpin_fam"/>
</dbReference>
<evidence type="ECO:0000256" key="2">
    <source>
        <dbReference type="ARBA" id="ARBA00022690"/>
    </source>
</evidence>
<evidence type="ECO:0000259" key="6">
    <source>
        <dbReference type="SMART" id="SM00093"/>
    </source>
</evidence>
<evidence type="ECO:0000256" key="5">
    <source>
        <dbReference type="SAM" id="Phobius"/>
    </source>
</evidence>
<dbReference type="PANTHER" id="PTHR11461">
    <property type="entry name" value="SERINE PROTEASE INHIBITOR, SERPIN"/>
    <property type="match status" value="1"/>
</dbReference>
<feature type="transmembrane region" description="Helical" evidence="5">
    <location>
        <begin position="53"/>
        <end position="74"/>
    </location>
</feature>
<sequence>MRNEEIQNNPAGRKYEEKEYIIQDNSAGRKYEEREYIIQDNSADNSRMGYIGVLWKLVILLALTTSVFSLSYGIRKVAFATNQFGMDLYRAMNQESNNTNVAISPLSISTALAAMMIGSRGDSTAALRHALYLWGMYPQEIHGAFYDLLHHLSTNLQASAAHRHNNESVTNESVNNLLLYSSMYVQRDFSVRFPFQMFLLGYYNTTVHPVDFYDNGEETRNHINAVVSKETAGKIKDILPELPARSTTMLLLNGIHFRGLLDMNVSVVEEGTKEVVNGAVVLEAKKARLRYGEDKYLNCTAVEVPFKNDFMSMVFLLPNHPEDVALIERRLSAQRLSDVIFNMEVKRVNIQIPRITLEETYQNLSHALSSMGLANIFTPGYAGLFGISDSRWLHLSDIVHKINIEIKEAKIETAPETSGDNAAIDVKLDRPFVYFVIDNISGLIITLGKFYNQ</sequence>
<evidence type="ECO:0000256" key="3">
    <source>
        <dbReference type="ARBA" id="ARBA00022900"/>
    </source>
</evidence>
<keyword evidence="5" id="KW-0812">Transmembrane</keyword>
<accession>A0ABM1BTG1</accession>
<name>A0ABM1BTG1_LIMPO</name>
<evidence type="ECO:0000256" key="1">
    <source>
        <dbReference type="ARBA" id="ARBA00009500"/>
    </source>
</evidence>
<keyword evidence="3" id="KW-0722">Serine protease inhibitor</keyword>
<reference evidence="8" key="1">
    <citation type="submission" date="2025-08" db="UniProtKB">
        <authorList>
            <consortium name="RefSeq"/>
        </authorList>
    </citation>
    <scope>IDENTIFICATION</scope>
    <source>
        <tissue evidence="8">Muscle</tissue>
    </source>
</reference>
<dbReference type="Gene3D" id="2.30.39.10">
    <property type="entry name" value="Alpha-1-antitrypsin, domain 1"/>
    <property type="match status" value="1"/>
</dbReference>
<dbReference type="InterPro" id="IPR023795">
    <property type="entry name" value="Serpin_CS"/>
</dbReference>
<proteinExistence type="inferred from homology"/>
<dbReference type="InterPro" id="IPR036186">
    <property type="entry name" value="Serpin_sf"/>
</dbReference>